<evidence type="ECO:0000256" key="1">
    <source>
        <dbReference type="ARBA" id="ARBA00023002"/>
    </source>
</evidence>
<accession>A0A1B1YRH8</accession>
<reference evidence="5" key="1">
    <citation type="submission" date="2016-03" db="EMBL/GenBank/DDBJ databases">
        <title>Complete genome sequence of Solimmundus cernigliae, representing a novel lineage of polycyclic aromatic hydrocarbon degraders within the Gammaproteobacteria.</title>
        <authorList>
            <person name="Singleton D.R."/>
            <person name="Dickey A.N."/>
            <person name="Scholl E.H."/>
            <person name="Wright F.A."/>
            <person name="Aitken M.D."/>
        </authorList>
    </citation>
    <scope>NUCLEOTIDE SEQUENCE [LARGE SCALE GENOMIC DNA]</scope>
    <source>
        <strain evidence="5">TR3.2</strain>
    </source>
</reference>
<dbReference type="GO" id="GO:0005829">
    <property type="term" value="C:cytosol"/>
    <property type="evidence" value="ECO:0007669"/>
    <property type="project" value="TreeGrafter"/>
</dbReference>
<dbReference type="Proteomes" id="UP000092952">
    <property type="component" value="Chromosome"/>
</dbReference>
<dbReference type="InterPro" id="IPR036661">
    <property type="entry name" value="Luciferase-like_sf"/>
</dbReference>
<dbReference type="InParanoid" id="A0A1B1YRH8"/>
<dbReference type="KEGG" id="gbi:PG2T_03660"/>
<dbReference type="Pfam" id="PF00296">
    <property type="entry name" value="Bac_luciferase"/>
    <property type="match status" value="1"/>
</dbReference>
<keyword evidence="2" id="KW-0503">Monooxygenase</keyword>
<dbReference type="InterPro" id="IPR011251">
    <property type="entry name" value="Luciferase-like_dom"/>
</dbReference>
<evidence type="ECO:0000256" key="2">
    <source>
        <dbReference type="ARBA" id="ARBA00023033"/>
    </source>
</evidence>
<protein>
    <recommendedName>
        <fullName evidence="3">Luciferase-like domain-containing protein</fullName>
    </recommendedName>
</protein>
<sequence length="375" mass="41896">MIGLFSEASVRNPRATHRDHYSALVAQMELADTLGYDFYATTQSYGLDFAESTFSVSPSPVALFANAAARTRQIKFMSAITIAPLHHPAIVASEYAALDVLSGGRAMIGIGRGHPWLYERLGYDQSESRERMAEFCTTTRRLLDGQDERLQISGKFWSVRDFELLPRFVQDDPPVYMAYVSGPPSIEIAVQSRFGLIIPSYLLLPLPVVLDGVNYYAQRHQELWGSRGRWLLGVHFHARADAAQAREVGARSLAGQMEVFGRNMRAYADSVGEGYAAYRQLGDMFSEFGDPAHVHDVVMNEFPQRFAIWGDRKACLERFEVLIDAVRPSGLLLNVDAGCISQEDIHDSMRYAATQILPAVRDMLRAGQEKPPPSR</sequence>
<evidence type="ECO:0000313" key="5">
    <source>
        <dbReference type="Proteomes" id="UP000092952"/>
    </source>
</evidence>
<dbReference type="AlphaFoldDB" id="A0A1B1YRH8"/>
<dbReference type="InterPro" id="IPR050766">
    <property type="entry name" value="Bact_Lucif_Oxidored"/>
</dbReference>
<dbReference type="GO" id="GO:0016705">
    <property type="term" value="F:oxidoreductase activity, acting on paired donors, with incorporation or reduction of molecular oxygen"/>
    <property type="evidence" value="ECO:0007669"/>
    <property type="project" value="InterPro"/>
</dbReference>
<dbReference type="SUPFAM" id="SSF51679">
    <property type="entry name" value="Bacterial luciferase-like"/>
    <property type="match status" value="1"/>
</dbReference>
<dbReference type="STRING" id="1810504.PG2T_03660"/>
<keyword evidence="1" id="KW-0560">Oxidoreductase</keyword>
<gene>
    <name evidence="4" type="ORF">PG2T_03660</name>
</gene>
<dbReference type="Gene3D" id="3.20.20.30">
    <property type="entry name" value="Luciferase-like domain"/>
    <property type="match status" value="1"/>
</dbReference>
<dbReference type="PANTHER" id="PTHR30137">
    <property type="entry name" value="LUCIFERASE-LIKE MONOOXYGENASE"/>
    <property type="match status" value="1"/>
</dbReference>
<dbReference type="PANTHER" id="PTHR30137:SF8">
    <property type="entry name" value="BLR5498 PROTEIN"/>
    <property type="match status" value="1"/>
</dbReference>
<feature type="domain" description="Luciferase-like" evidence="3">
    <location>
        <begin position="3"/>
        <end position="322"/>
    </location>
</feature>
<dbReference type="EMBL" id="CP014671">
    <property type="protein sequence ID" value="ANX03375.1"/>
    <property type="molecule type" value="Genomic_DNA"/>
</dbReference>
<evidence type="ECO:0000313" key="4">
    <source>
        <dbReference type="EMBL" id="ANX03375.1"/>
    </source>
</evidence>
<proteinExistence type="predicted"/>
<organism evidence="4 5">
    <name type="scientific">Immundisolibacter cernigliae</name>
    <dbReference type="NCBI Taxonomy" id="1810504"/>
    <lineage>
        <taxon>Bacteria</taxon>
        <taxon>Pseudomonadati</taxon>
        <taxon>Pseudomonadota</taxon>
        <taxon>Gammaproteobacteria</taxon>
        <taxon>Immundisolibacterales</taxon>
        <taxon>Immundisolibacteraceae</taxon>
        <taxon>Immundisolibacter</taxon>
    </lineage>
</organism>
<dbReference type="GO" id="GO:0004497">
    <property type="term" value="F:monooxygenase activity"/>
    <property type="evidence" value="ECO:0007669"/>
    <property type="project" value="UniProtKB-KW"/>
</dbReference>
<keyword evidence="5" id="KW-1185">Reference proteome</keyword>
<name>A0A1B1YRH8_9GAMM</name>
<evidence type="ECO:0000259" key="3">
    <source>
        <dbReference type="Pfam" id="PF00296"/>
    </source>
</evidence>